<dbReference type="PROSITE" id="PS50158">
    <property type="entry name" value="ZF_CCHC"/>
    <property type="match status" value="1"/>
</dbReference>
<organism evidence="4">
    <name type="scientific">Fopius arisanus</name>
    <dbReference type="NCBI Taxonomy" id="64838"/>
    <lineage>
        <taxon>Eukaryota</taxon>
        <taxon>Metazoa</taxon>
        <taxon>Ecdysozoa</taxon>
        <taxon>Arthropoda</taxon>
        <taxon>Hexapoda</taxon>
        <taxon>Insecta</taxon>
        <taxon>Pterygota</taxon>
        <taxon>Neoptera</taxon>
        <taxon>Endopterygota</taxon>
        <taxon>Hymenoptera</taxon>
        <taxon>Apocrita</taxon>
        <taxon>Ichneumonoidea</taxon>
        <taxon>Braconidae</taxon>
        <taxon>Opiinae</taxon>
        <taxon>Fopius</taxon>
    </lineage>
</organism>
<dbReference type="InterPro" id="IPR036875">
    <property type="entry name" value="Znf_CCHC_sf"/>
</dbReference>
<dbReference type="RefSeq" id="XP_011309038.1">
    <property type="nucleotide sequence ID" value="XM_011310736.1"/>
</dbReference>
<dbReference type="OrthoDB" id="7698570at2759"/>
<evidence type="ECO:0000313" key="6">
    <source>
        <dbReference type="RefSeq" id="XP_011309038.1"/>
    </source>
</evidence>
<gene>
    <name evidence="4" type="primary">MIMI_L116</name>
    <name evidence="6" type="synonym">LOC105270053</name>
    <name evidence="4" type="ORF">g.22945</name>
</gene>
<accession>A0A0C9R4W6</accession>
<dbReference type="GO" id="GO:0003676">
    <property type="term" value="F:nucleic acid binding"/>
    <property type="evidence" value="ECO:0007669"/>
    <property type="project" value="InterPro"/>
</dbReference>
<feature type="domain" description="CCHC-type" evidence="3">
    <location>
        <begin position="334"/>
        <end position="348"/>
    </location>
</feature>
<feature type="compositionally biased region" description="Basic and acidic residues" evidence="2">
    <location>
        <begin position="1"/>
        <end position="30"/>
    </location>
</feature>
<dbReference type="AlphaFoldDB" id="A0A0C9R4W6"/>
<feature type="compositionally biased region" description="Basic and acidic residues" evidence="2">
    <location>
        <begin position="83"/>
        <end position="111"/>
    </location>
</feature>
<name>A0A0C9R4W6_9HYME</name>
<evidence type="ECO:0000256" key="1">
    <source>
        <dbReference type="PROSITE-ProRule" id="PRU00047"/>
    </source>
</evidence>
<protein>
    <submittedName>
        <fullName evidence="4">MIMI_L116 protein</fullName>
    </submittedName>
</protein>
<proteinExistence type="predicted"/>
<evidence type="ECO:0000259" key="3">
    <source>
        <dbReference type="PROSITE" id="PS50158"/>
    </source>
</evidence>
<feature type="region of interest" description="Disordered" evidence="2">
    <location>
        <begin position="1"/>
        <end position="111"/>
    </location>
</feature>
<dbReference type="Proteomes" id="UP000694866">
    <property type="component" value="Unplaced"/>
</dbReference>
<keyword evidence="1" id="KW-0479">Metal-binding</keyword>
<reference evidence="6" key="2">
    <citation type="submission" date="2025-04" db="UniProtKB">
        <authorList>
            <consortium name="RefSeq"/>
        </authorList>
    </citation>
    <scope>IDENTIFICATION</scope>
    <source>
        <strain evidence="6">USDA-PBARC FA_bdor</strain>
        <tissue evidence="6">Whole organism</tissue>
    </source>
</reference>
<dbReference type="Gene3D" id="4.10.60.10">
    <property type="entry name" value="Zinc finger, CCHC-type"/>
    <property type="match status" value="1"/>
</dbReference>
<reference evidence="4" key="1">
    <citation type="submission" date="2015-01" db="EMBL/GenBank/DDBJ databases">
        <title>Transcriptome Assembly of Fopius arisanus.</title>
        <authorList>
            <person name="Geib S."/>
        </authorList>
    </citation>
    <scope>NUCLEOTIDE SEQUENCE</scope>
</reference>
<keyword evidence="1" id="KW-0862">Zinc</keyword>
<accession>A0A9R1U6B9</accession>
<keyword evidence="1" id="KW-0863">Zinc-finger</keyword>
<dbReference type="GO" id="GO:0008270">
    <property type="term" value="F:zinc ion binding"/>
    <property type="evidence" value="ECO:0007669"/>
    <property type="project" value="UniProtKB-KW"/>
</dbReference>
<dbReference type="KEGG" id="fas:105270053"/>
<keyword evidence="5" id="KW-1185">Reference proteome</keyword>
<evidence type="ECO:0000313" key="5">
    <source>
        <dbReference type="Proteomes" id="UP000694866"/>
    </source>
</evidence>
<evidence type="ECO:0000256" key="2">
    <source>
        <dbReference type="SAM" id="MobiDB-lite"/>
    </source>
</evidence>
<dbReference type="GeneID" id="105270053"/>
<dbReference type="SUPFAM" id="SSF57756">
    <property type="entry name" value="Retrovirus zinc finger-like domains"/>
    <property type="match status" value="1"/>
</dbReference>
<evidence type="ECO:0000313" key="4">
    <source>
        <dbReference type="EMBL" id="JAG77569.1"/>
    </source>
</evidence>
<sequence length="357" mass="41919">MPKHSRDPSEDRDRRGWRHDSRSLEREPKRSKNRRKRSRTPGQRDKSPSRNRRFRSPSISTTSTYRERSQSRERLHRRRSRSRSNERSSNRYPKVPEKSSRDNHQPNKSDIEKLSGALSNQIQLSPMIADDDLNEKILPEFDPESKRMSVDDWLTRVNHCADVRHWNNWQKLYLATLRLRGCARGWYEQVSVSDTPFLSWREFSMAIAEKFPFTKTVSFGESLEEMVQFTSDSSGMSIKAYYYEKVNRINRLNFEVSEEKIFDLVVHGISDADVRMKTCIYCREKSLAELDKFFDIFFGSDGRRKNEGGEEGSKRNGKNHLARNFRKPDRANGCFNCGEHGHKKRACPGLRRGNSQD</sequence>
<dbReference type="EMBL" id="GBYB01007802">
    <property type="protein sequence ID" value="JAG77569.1"/>
    <property type="molecule type" value="Transcribed_RNA"/>
</dbReference>
<dbReference type="InterPro" id="IPR001878">
    <property type="entry name" value="Znf_CCHC"/>
</dbReference>